<dbReference type="Gene3D" id="3.90.820.10">
    <property type="entry name" value="Structural Genomics, Unknown Function 30-nov-00 1gh9 Mol_id"/>
    <property type="match status" value="1"/>
</dbReference>
<evidence type="ECO:0000313" key="3">
    <source>
        <dbReference type="Proteomes" id="UP000758701"/>
    </source>
</evidence>
<evidence type="ECO:0000256" key="1">
    <source>
        <dbReference type="SAM" id="MobiDB-lite"/>
    </source>
</evidence>
<keyword evidence="3" id="KW-1185">Reference proteome</keyword>
<evidence type="ECO:0000313" key="2">
    <source>
        <dbReference type="EMBL" id="MBZ6156332.1"/>
    </source>
</evidence>
<dbReference type="EMBL" id="JAHSTP010000026">
    <property type="protein sequence ID" value="MBZ6156332.1"/>
    <property type="molecule type" value="Genomic_DNA"/>
</dbReference>
<reference evidence="2 3" key="1">
    <citation type="submission" date="2021-06" db="EMBL/GenBank/DDBJ databases">
        <title>Ecological speciation of a Streptomyces species isolated from different habitats and geographic origins.</title>
        <authorList>
            <person name="Wang J."/>
        </authorList>
    </citation>
    <scope>NUCLEOTIDE SEQUENCE [LARGE SCALE GENOMIC DNA]</scope>
    <source>
        <strain evidence="2 3">FXJ8.012</strain>
    </source>
</reference>
<gene>
    <name evidence="2" type="ORF">KVH32_35055</name>
</gene>
<feature type="region of interest" description="Disordered" evidence="1">
    <location>
        <begin position="1"/>
        <end position="27"/>
    </location>
</feature>
<dbReference type="SUPFAM" id="SSF160582">
    <property type="entry name" value="MbtH-like"/>
    <property type="match status" value="1"/>
</dbReference>
<comment type="caution">
    <text evidence="2">The sequence shown here is derived from an EMBL/GenBank/DDBJ whole genome shotgun (WGS) entry which is preliminary data.</text>
</comment>
<accession>A0ABS7WEE0</accession>
<dbReference type="InterPro" id="IPR038020">
    <property type="entry name" value="MbtH-like_sf"/>
</dbReference>
<name>A0ABS7WEE0_STROV</name>
<proteinExistence type="predicted"/>
<feature type="compositionally biased region" description="Basic and acidic residues" evidence="1">
    <location>
        <begin position="1"/>
        <end position="13"/>
    </location>
</feature>
<dbReference type="Proteomes" id="UP000758701">
    <property type="component" value="Unassembled WGS sequence"/>
</dbReference>
<organism evidence="2 3">
    <name type="scientific">Streptomyces olivaceus</name>
    <dbReference type="NCBI Taxonomy" id="47716"/>
    <lineage>
        <taxon>Bacteria</taxon>
        <taxon>Bacillati</taxon>
        <taxon>Actinomycetota</taxon>
        <taxon>Actinomycetes</taxon>
        <taxon>Kitasatosporales</taxon>
        <taxon>Streptomycetaceae</taxon>
        <taxon>Streptomyces</taxon>
    </lineage>
</organism>
<sequence length="65" mass="7287">MYFTARDREEKCSTRRSGRSVPDGWETVEGPEAKDICLSRIEELRSDMRPAILRAAATAAENKSA</sequence>
<protein>
    <submittedName>
        <fullName evidence="2">MbtH family NRPS accessory protein</fullName>
    </submittedName>
</protein>